<gene>
    <name evidence="1" type="ORF">AKJ09_00750</name>
</gene>
<dbReference type="EMBL" id="CP012333">
    <property type="protein sequence ID" value="AKU94086.1"/>
    <property type="molecule type" value="Genomic_DNA"/>
</dbReference>
<accession>A0A0K1PL01</accession>
<dbReference type="STRING" id="1391654.AKJ09_00750"/>
<dbReference type="AlphaFoldDB" id="A0A0K1PL01"/>
<sequence>MVVVGVCGIVLSLATASLGPSLADAYSKNRRILMAPVP</sequence>
<protein>
    <submittedName>
        <fullName evidence="1">Uncharacterized protein</fullName>
    </submittedName>
</protein>
<name>A0A0K1PL01_9BACT</name>
<dbReference type="KEGG" id="llu:AKJ09_00750"/>
<dbReference type="Proteomes" id="UP000064967">
    <property type="component" value="Chromosome"/>
</dbReference>
<organism evidence="1 2">
    <name type="scientific">Labilithrix luteola</name>
    <dbReference type="NCBI Taxonomy" id="1391654"/>
    <lineage>
        <taxon>Bacteria</taxon>
        <taxon>Pseudomonadati</taxon>
        <taxon>Myxococcota</taxon>
        <taxon>Polyangia</taxon>
        <taxon>Polyangiales</taxon>
        <taxon>Labilitrichaceae</taxon>
        <taxon>Labilithrix</taxon>
    </lineage>
</organism>
<evidence type="ECO:0000313" key="1">
    <source>
        <dbReference type="EMBL" id="AKU94086.1"/>
    </source>
</evidence>
<evidence type="ECO:0000313" key="2">
    <source>
        <dbReference type="Proteomes" id="UP000064967"/>
    </source>
</evidence>
<keyword evidence="2" id="KW-1185">Reference proteome</keyword>
<reference evidence="1 2" key="1">
    <citation type="submission" date="2015-08" db="EMBL/GenBank/DDBJ databases">
        <authorList>
            <person name="Babu N.S."/>
            <person name="Beckwith C.J."/>
            <person name="Beseler K.G."/>
            <person name="Brison A."/>
            <person name="Carone J.V."/>
            <person name="Caskin T.P."/>
            <person name="Diamond M."/>
            <person name="Durham M.E."/>
            <person name="Foxe J.M."/>
            <person name="Go M."/>
            <person name="Henderson B.A."/>
            <person name="Jones I.B."/>
            <person name="McGettigan J.A."/>
            <person name="Micheletti S.J."/>
            <person name="Nasrallah M.E."/>
            <person name="Ortiz D."/>
            <person name="Piller C.R."/>
            <person name="Privatt S.R."/>
            <person name="Schneider S.L."/>
            <person name="Sharp S."/>
            <person name="Smith T.C."/>
            <person name="Stanton J.D."/>
            <person name="Ullery H.E."/>
            <person name="Wilson R.J."/>
            <person name="Serrano M.G."/>
            <person name="Buck G."/>
            <person name="Lee V."/>
            <person name="Wang Y."/>
            <person name="Carvalho R."/>
            <person name="Voegtly L."/>
            <person name="Shi R."/>
            <person name="Duckworth R."/>
            <person name="Johnson A."/>
            <person name="Loviza R."/>
            <person name="Walstead R."/>
            <person name="Shah Z."/>
            <person name="Kiflezghi M."/>
            <person name="Wade K."/>
            <person name="Ball S.L."/>
            <person name="Bradley K.W."/>
            <person name="Asai D.J."/>
            <person name="Bowman C.A."/>
            <person name="Russell D.A."/>
            <person name="Pope W.H."/>
            <person name="Jacobs-Sera D."/>
            <person name="Hendrix R.W."/>
            <person name="Hatfull G.F."/>
        </authorList>
    </citation>
    <scope>NUCLEOTIDE SEQUENCE [LARGE SCALE GENOMIC DNA]</scope>
    <source>
        <strain evidence="1 2">DSM 27648</strain>
    </source>
</reference>
<proteinExistence type="predicted"/>